<proteinExistence type="predicted"/>
<dbReference type="Gene3D" id="1.10.287.130">
    <property type="match status" value="1"/>
</dbReference>
<dbReference type="InterPro" id="IPR005467">
    <property type="entry name" value="His_kinase_dom"/>
</dbReference>
<dbReference type="SUPFAM" id="SSF63829">
    <property type="entry name" value="Calcium-dependent phosphotriesterase"/>
    <property type="match status" value="2"/>
</dbReference>
<dbReference type="Pfam" id="PF07494">
    <property type="entry name" value="Reg_prop"/>
    <property type="match status" value="3"/>
</dbReference>
<keyword evidence="4" id="KW-0808">Transferase</keyword>
<dbReference type="InterPro" id="IPR011047">
    <property type="entry name" value="Quinoprotein_ADH-like_sf"/>
</dbReference>
<dbReference type="SUPFAM" id="SSF55874">
    <property type="entry name" value="ATPase domain of HSP90 chaperone/DNA topoisomerase II/histidine kinase"/>
    <property type="match status" value="1"/>
</dbReference>
<evidence type="ECO:0000313" key="8">
    <source>
        <dbReference type="EMBL" id="GAE20601.1"/>
    </source>
</evidence>
<organism evidence="8 9">
    <name type="scientific">Bacteroides pyogenes DSM 20611 = JCM 6294</name>
    <dbReference type="NCBI Taxonomy" id="1121100"/>
    <lineage>
        <taxon>Bacteria</taxon>
        <taxon>Pseudomonadati</taxon>
        <taxon>Bacteroidota</taxon>
        <taxon>Bacteroidia</taxon>
        <taxon>Bacteroidales</taxon>
        <taxon>Bacteroidaceae</taxon>
        <taxon>Bacteroides</taxon>
    </lineage>
</organism>
<dbReference type="Pfam" id="PF02518">
    <property type="entry name" value="HATPase_c"/>
    <property type="match status" value="1"/>
</dbReference>
<keyword evidence="5" id="KW-0418">Kinase</keyword>
<dbReference type="PRINTS" id="PR00344">
    <property type="entry name" value="BCTRLSENSOR"/>
</dbReference>
<keyword evidence="3" id="KW-0597">Phosphoprotein</keyword>
<dbReference type="InterPro" id="IPR011110">
    <property type="entry name" value="Reg_prop"/>
</dbReference>
<dbReference type="SMART" id="SM00387">
    <property type="entry name" value="HATPase_c"/>
    <property type="match status" value="1"/>
</dbReference>
<dbReference type="InterPro" id="IPR036097">
    <property type="entry name" value="HisK_dim/P_sf"/>
</dbReference>
<evidence type="ECO:0000256" key="4">
    <source>
        <dbReference type="ARBA" id="ARBA00022679"/>
    </source>
</evidence>
<dbReference type="eggNOG" id="COG3292">
    <property type="taxonomic scope" value="Bacteria"/>
</dbReference>
<gene>
    <name evidence="8" type="ORF">JCM6294_3841</name>
</gene>
<dbReference type="Pfam" id="PF07495">
    <property type="entry name" value="Y_Y_Y"/>
    <property type="match status" value="1"/>
</dbReference>
<evidence type="ECO:0000256" key="3">
    <source>
        <dbReference type="ARBA" id="ARBA00022553"/>
    </source>
</evidence>
<protein>
    <recommendedName>
        <fullName evidence="2">histidine kinase</fullName>
        <ecNumber evidence="2">2.7.13.3</ecNumber>
    </recommendedName>
</protein>
<dbReference type="CDD" id="cd00075">
    <property type="entry name" value="HATPase"/>
    <property type="match status" value="1"/>
</dbReference>
<dbReference type="Pfam" id="PF00512">
    <property type="entry name" value="HisKA"/>
    <property type="match status" value="1"/>
</dbReference>
<evidence type="ECO:0000256" key="5">
    <source>
        <dbReference type="ARBA" id="ARBA00022777"/>
    </source>
</evidence>
<dbReference type="InterPro" id="IPR003594">
    <property type="entry name" value="HATPase_dom"/>
</dbReference>
<dbReference type="Proteomes" id="UP000018842">
    <property type="component" value="Unassembled WGS sequence"/>
</dbReference>
<dbReference type="PROSITE" id="PS50109">
    <property type="entry name" value="HIS_KIN"/>
    <property type="match status" value="1"/>
</dbReference>
<accession>W4PLA2</accession>
<name>W4PLA2_9BACE</name>
<dbReference type="Gene3D" id="2.130.10.10">
    <property type="entry name" value="YVTN repeat-like/Quinoprotein amine dehydrogenase"/>
    <property type="match status" value="2"/>
</dbReference>
<dbReference type="CDD" id="cd00082">
    <property type="entry name" value="HisKA"/>
    <property type="match status" value="1"/>
</dbReference>
<evidence type="ECO:0000256" key="2">
    <source>
        <dbReference type="ARBA" id="ARBA00012438"/>
    </source>
</evidence>
<dbReference type="GO" id="GO:0000155">
    <property type="term" value="F:phosphorelay sensor kinase activity"/>
    <property type="evidence" value="ECO:0007669"/>
    <property type="project" value="InterPro"/>
</dbReference>
<dbReference type="Gene3D" id="3.30.565.10">
    <property type="entry name" value="Histidine kinase-like ATPase, C-terminal domain"/>
    <property type="match status" value="1"/>
</dbReference>
<dbReference type="InterPro" id="IPR015943">
    <property type="entry name" value="WD40/YVTN_repeat-like_dom_sf"/>
</dbReference>
<keyword evidence="6" id="KW-0812">Transmembrane</keyword>
<dbReference type="InterPro" id="IPR011123">
    <property type="entry name" value="Y_Y_Y"/>
</dbReference>
<keyword evidence="6" id="KW-0472">Membrane</keyword>
<dbReference type="EC" id="2.7.13.3" evidence="2"/>
<dbReference type="SMART" id="SM00388">
    <property type="entry name" value="HisKA"/>
    <property type="match status" value="1"/>
</dbReference>
<dbReference type="PANTHER" id="PTHR43547:SF2">
    <property type="entry name" value="HYBRID SIGNAL TRANSDUCTION HISTIDINE KINASE C"/>
    <property type="match status" value="1"/>
</dbReference>
<comment type="caution">
    <text evidence="8">The sequence shown here is derived from an EMBL/GenBank/DDBJ whole genome shotgun (WGS) entry which is preliminary data.</text>
</comment>
<dbReference type="PANTHER" id="PTHR43547">
    <property type="entry name" value="TWO-COMPONENT HISTIDINE KINASE"/>
    <property type="match status" value="1"/>
</dbReference>
<keyword evidence="6" id="KW-1133">Transmembrane helix</keyword>
<dbReference type="FunFam" id="3.30.565.10:FF:000006">
    <property type="entry name" value="Sensor histidine kinase WalK"/>
    <property type="match status" value="1"/>
</dbReference>
<dbReference type="EMBL" id="BAIR01000072">
    <property type="protein sequence ID" value="GAE20601.1"/>
    <property type="molecule type" value="Genomic_DNA"/>
</dbReference>
<sequence>MINMAVKAELTNRMFDVRHVGYAEGLSSQRVFSIVEDGDGAMWIATKTGIDRYNGHTVKNYDLPGSFYYGDLAGRRLYLLYDAQQGLFAYDHTGRIYRYSTILDYFEQVLHLGQLIQEEVILNKLCLDSDGTWWMGADKGLYKQEADHRIVAVLKGQYVNDIAFAGESLFVGTSNGVWQLSHALPDKKRQLLEGWNVQTLFCDKQKKELWIGTFGSGLSVMNLDTSKVLALEGQGSTFLHPIRAITDYDVHTILIGVDGGGVYAIDKDTKKARLLMNTKDDTDTYLRGNGVYAVTRDDQGNIWIGSYTGGVSVAILLKHPISILAHEKGNTHSLISNNVNDIEENPDGNQWFATDDGISIRNTLSGTWKHVLKEIVTISLCTSGNGNVWVGTYGDGVYLLDNNGRVLRHLTKQQGQLTTNYIFSVRQDMEGDLWIGGLDGCLIMFEKEKGSRRSFDVNWVQSIEPIDRNRVAVATVNGFFLVDKHTGNIQHYANSQEFHNQNVSAYIISMLFNDDGTVWLGTEGGGLNLYDMKNRTVKTFTVQEGLPSNDIYSLQRDDKKRLWVSTGKGIALIDSLRVSNLNYAGNIDKEYNKSSFARLMNGEFVYGSTDGAVFIMPLDISTVDYWTLLRFTGLTVDYQNVQEEESLKPAIHDMLADRAVRLGYKYNSFTVSFESINYRFERDIVYQHILEGYDNDWSKSSAEGKASYTKVSPGTYLFKVRSLRRSDGKTISESTLEVKVSQPWWNSWWAWTIYLFIIGFVFYFILRYKSNQLQKKYDEDKIRFFIDTAHDIRTPVTLIMAPLEDLNREQDLSDKARYFLNLAHESTRKLHSLITQLLEFEKVDAHKQSSSSVPLCLNEVLLKEVSVFRSFCEKKQLTLNLTQPDESVFVSADKHLIEMLLDNLLSNACKYTMPQGEISLDLKATKRKAILSLKDNGIGIPKKAKKHIFSDIYRAENARQSQEEGTGFGLLQVQRIVKMLHGKITFCSEEGKGTTFIVTLPRTTTVTEPVSHESSSNTLPAHRIITATKRIK</sequence>
<dbReference type="SUPFAM" id="SSF47384">
    <property type="entry name" value="Homodimeric domain of signal transducing histidine kinase"/>
    <property type="match status" value="1"/>
</dbReference>
<feature type="transmembrane region" description="Helical" evidence="6">
    <location>
        <begin position="748"/>
        <end position="766"/>
    </location>
</feature>
<dbReference type="Gene3D" id="2.60.40.10">
    <property type="entry name" value="Immunoglobulins"/>
    <property type="match status" value="1"/>
</dbReference>
<evidence type="ECO:0000259" key="7">
    <source>
        <dbReference type="PROSITE" id="PS50109"/>
    </source>
</evidence>
<dbReference type="InterPro" id="IPR003661">
    <property type="entry name" value="HisK_dim/P_dom"/>
</dbReference>
<dbReference type="eggNOG" id="COG2205">
    <property type="taxonomic scope" value="Bacteria"/>
</dbReference>
<dbReference type="AlphaFoldDB" id="W4PLA2"/>
<dbReference type="SUPFAM" id="SSF50998">
    <property type="entry name" value="Quinoprotein alcohol dehydrogenase-like"/>
    <property type="match status" value="1"/>
</dbReference>
<reference evidence="9" key="1">
    <citation type="journal article" date="2014" name="Genome">
        <title>Draft Genome Sequences of Three Strains of Bacteroides pyogenes Isolated from a Cat and Swine.</title>
        <authorList>
            <person name="Sakamoto M."/>
            <person name="Oshima K."/>
            <person name="Suda W."/>
            <person name="Kitamura K."/>
            <person name="Iida T."/>
            <person name="Hattori M."/>
            <person name="Ohkuma M."/>
        </authorList>
    </citation>
    <scope>NUCLEOTIDE SEQUENCE [LARGE SCALE GENOMIC DNA]</scope>
    <source>
        <strain evidence="9">JCM 6294</strain>
    </source>
</reference>
<dbReference type="STRING" id="1121100.GCA_000428105_02841"/>
<dbReference type="InterPro" id="IPR013783">
    <property type="entry name" value="Ig-like_fold"/>
</dbReference>
<evidence type="ECO:0000313" key="9">
    <source>
        <dbReference type="Proteomes" id="UP000018842"/>
    </source>
</evidence>
<dbReference type="InterPro" id="IPR036890">
    <property type="entry name" value="HATPase_C_sf"/>
</dbReference>
<evidence type="ECO:0000256" key="1">
    <source>
        <dbReference type="ARBA" id="ARBA00000085"/>
    </source>
</evidence>
<dbReference type="InterPro" id="IPR004358">
    <property type="entry name" value="Sig_transdc_His_kin-like_C"/>
</dbReference>
<comment type="catalytic activity">
    <reaction evidence="1">
        <text>ATP + protein L-histidine = ADP + protein N-phospho-L-histidine.</text>
        <dbReference type="EC" id="2.7.13.3"/>
    </reaction>
</comment>
<feature type="domain" description="Histidine kinase" evidence="7">
    <location>
        <begin position="787"/>
        <end position="1004"/>
    </location>
</feature>
<evidence type="ECO:0000256" key="6">
    <source>
        <dbReference type="SAM" id="Phobius"/>
    </source>
</evidence>